<dbReference type="PANTHER" id="PTHR35566">
    <property type="entry name" value="BLR3599 PROTEIN"/>
    <property type="match status" value="1"/>
</dbReference>
<dbReference type="InterPro" id="IPR010263">
    <property type="entry name" value="T6SS_TssK"/>
</dbReference>
<organism evidence="1 2">
    <name type="scientific">Roseisolibacter agri</name>
    <dbReference type="NCBI Taxonomy" id="2014610"/>
    <lineage>
        <taxon>Bacteria</taxon>
        <taxon>Pseudomonadati</taxon>
        <taxon>Gemmatimonadota</taxon>
        <taxon>Gemmatimonadia</taxon>
        <taxon>Gemmatimonadales</taxon>
        <taxon>Gemmatimonadaceae</taxon>
        <taxon>Roseisolibacter</taxon>
    </lineage>
</organism>
<accession>A0AA37Q8J4</accession>
<evidence type="ECO:0000313" key="1">
    <source>
        <dbReference type="EMBL" id="GLC25006.1"/>
    </source>
</evidence>
<dbReference type="PANTHER" id="PTHR35566:SF1">
    <property type="entry name" value="TYPE VI SECRETION SYSTEM BASEPLATE COMPONENT TSSK1"/>
    <property type="match status" value="1"/>
</dbReference>
<dbReference type="Proteomes" id="UP001161325">
    <property type="component" value="Unassembled WGS sequence"/>
</dbReference>
<dbReference type="AlphaFoldDB" id="A0AA37Q8J4"/>
<dbReference type="NCBIfam" id="TIGR03353">
    <property type="entry name" value="VI_chp_4"/>
    <property type="match status" value="1"/>
</dbReference>
<evidence type="ECO:0000313" key="2">
    <source>
        <dbReference type="Proteomes" id="UP001161325"/>
    </source>
</evidence>
<dbReference type="Pfam" id="PF05936">
    <property type="entry name" value="T6SS_VasE"/>
    <property type="match status" value="1"/>
</dbReference>
<proteinExistence type="predicted"/>
<name>A0AA37Q8J4_9BACT</name>
<dbReference type="RefSeq" id="WP_284349444.1">
    <property type="nucleotide sequence ID" value="NZ_BRXS01000002.1"/>
</dbReference>
<protein>
    <submittedName>
        <fullName evidence="1">Type VI secretion protein</fullName>
    </submittedName>
</protein>
<reference evidence="1" key="1">
    <citation type="submission" date="2022-08" db="EMBL/GenBank/DDBJ databases">
        <title>Draft genome sequencing of Roseisolibacter agri AW1220.</title>
        <authorList>
            <person name="Tobiishi Y."/>
            <person name="Tonouchi A."/>
        </authorList>
    </citation>
    <scope>NUCLEOTIDE SEQUENCE</scope>
    <source>
        <strain evidence="1">AW1220</strain>
    </source>
</reference>
<comment type="caution">
    <text evidence="1">The sequence shown here is derived from an EMBL/GenBank/DDBJ whole genome shotgun (WGS) entry which is preliminary data.</text>
</comment>
<gene>
    <name evidence="1" type="ORF">rosag_15190</name>
</gene>
<dbReference type="EMBL" id="BRXS01000002">
    <property type="protein sequence ID" value="GLC25006.1"/>
    <property type="molecule type" value="Genomic_DNA"/>
</dbReference>
<keyword evidence="2" id="KW-1185">Reference proteome</keyword>
<sequence>MPSLHPVLWTKGTLLTPQHLQAQDRYHDDLLRAQLGALTFCPWGLTRLDLDREALTGGTLVVRAVSGRMPDGLLFDAPGADPTPPPRALDVAWAQDQRALLVSLAVPEYRAGARNIAGRETYAAGASTARWRAEEQLARDETTGLAERPIQVARSNLRLLLEGDATEGYTTMPIARLLRAPGGEVTLDPTFVPPLLELSASDALMGMARRVLERVTAKATALAGSRRQRNQGLADFSITDVASFWLLYTLNTHLPALRHLAEVRGGHPEPLWDAMIALAGALTTFAPAGRPLPVYDHMRLGECFGQLEARLLELLETAVPETAIAIPLRTVAPLVQAAALDQEKWLAAPQWYLAVSAPMRQAELVSRVVHGCKVGSADVVDTLIRQALPGLELVHVPQPPAAVPVKLDFLYFAVGRAGAAWDAVTRARNLAVFVPAEIPQARLELVVVLQ</sequence>